<dbReference type="Gene3D" id="1.10.260.40">
    <property type="entry name" value="lambda repressor-like DNA-binding domains"/>
    <property type="match status" value="1"/>
</dbReference>
<dbReference type="KEGG" id="aot:AcetOri_orf04781"/>
<organism evidence="1 2">
    <name type="scientific">Acetobacter orientalis</name>
    <dbReference type="NCBI Taxonomy" id="146474"/>
    <lineage>
        <taxon>Bacteria</taxon>
        <taxon>Pseudomonadati</taxon>
        <taxon>Pseudomonadota</taxon>
        <taxon>Alphaproteobacteria</taxon>
        <taxon>Acetobacterales</taxon>
        <taxon>Acetobacteraceae</taxon>
        <taxon>Acetobacter</taxon>
    </lineage>
</organism>
<dbReference type="InterPro" id="IPR010982">
    <property type="entry name" value="Lambda_DNA-bd_dom_sf"/>
</dbReference>
<proteinExistence type="predicted"/>
<evidence type="ECO:0000313" key="1">
    <source>
        <dbReference type="EMBL" id="BBC81509.1"/>
    </source>
</evidence>
<sequence length="330" mass="37985">MGGRGITQKSRGGVVFNKSLLPDANIRNMSLLHETHRRQLWRRKMDIDFNYDDIRNLRRGGEDCPLWTQAQAADIAGVNVSTWRRWESGRHQMPKKVFNEMREQAAIEDLAVMADASRFIVEAIISILPPSDAQIWADDAWWRVYGEEYDAGVALHDDCVWPSHPSCVIRRAMYADESADLSAVRNVPSASDPIWGGAWRTIENYAKLYDSASKIDIYGCWPPHPRYVIALGICYTQPTNLKQTINMIAKARAERWMIATPGREMPVMSGGRYDLWSILRDRHMLERELKSLIRACHITLRLSKTEGDLLYRRPPFSFTQKPEPIQRDNK</sequence>
<gene>
    <name evidence="1" type="ORF">AcetOrient_orf04781</name>
</gene>
<dbReference type="InterPro" id="IPR001387">
    <property type="entry name" value="Cro/C1-type_HTH"/>
</dbReference>
<reference evidence="1 2" key="1">
    <citation type="submission" date="2018-02" db="EMBL/GenBank/DDBJ databases">
        <title>Acetobacter orientalis genome.</title>
        <authorList>
            <person name="Nakashima N."/>
            <person name="Tamura T."/>
        </authorList>
    </citation>
    <scope>NUCLEOTIDE SEQUENCE [LARGE SCALE GENOMIC DNA]</scope>
    <source>
        <strain evidence="1 2">FAN1</strain>
    </source>
</reference>
<dbReference type="EMBL" id="AP018515">
    <property type="protein sequence ID" value="BBC81509.1"/>
    <property type="molecule type" value="Genomic_DNA"/>
</dbReference>
<accession>A0A2Z5ZME1</accession>
<protein>
    <submittedName>
        <fullName evidence="1">Transcriptional regulator</fullName>
    </submittedName>
</protein>
<dbReference type="GO" id="GO:0003677">
    <property type="term" value="F:DNA binding"/>
    <property type="evidence" value="ECO:0007669"/>
    <property type="project" value="InterPro"/>
</dbReference>
<name>A0A2Z5ZME1_9PROT</name>
<dbReference type="Proteomes" id="UP000270034">
    <property type="component" value="Chromosome"/>
</dbReference>
<dbReference type="CDD" id="cd00093">
    <property type="entry name" value="HTH_XRE"/>
    <property type="match status" value="1"/>
</dbReference>
<evidence type="ECO:0000313" key="2">
    <source>
        <dbReference type="Proteomes" id="UP000270034"/>
    </source>
</evidence>
<dbReference type="AlphaFoldDB" id="A0A2Z5ZME1"/>